<sequence length="428" mass="47875">MQDLPQEIIDRIVDHLALEITDKHSEEVYSDWKDHFHEGDGLEFTSVANCGLISRAWVPRSRFYLFANTNLSNDFESGADNINSFLRLVATSPLPLSFIQSLDLDLLGGPLNDKDMRRLLNLPMLTSLRIRTPDDASSGLEEFYPDIKPHIPSLLVTNSPLLSGIHLDLNTDLPLTFFVHFVTNLPLLKYLTVGRTNGESFDIVNPDSETVPPSGSFPQDLLVFDVNLSCGAGLLFAWLLSLPELPIPRSLALSLQPKDRDFPIEASLQPIEEYLRRAGSELESLSLSFSRTFLATLVTDESDYPLCTLTFAPSQGALAVPEILSLLPSSRLSTLTIVLEEDENVPWEAMDHALSHRKFEPLERFALEDSRAVLKAEVSLLNEEARAGHASRQRGRRSIFPIRCGMTLCPSKHWNCEGLARSRESWVP</sequence>
<dbReference type="AlphaFoldDB" id="A0A8H7D510"/>
<name>A0A8H7D510_9AGAR</name>
<dbReference type="OrthoDB" id="2977329at2759"/>
<protein>
    <submittedName>
        <fullName evidence="1">Uncharacterized protein</fullName>
    </submittedName>
</protein>
<gene>
    <name evidence="1" type="ORF">MVEN_00512500</name>
</gene>
<dbReference type="Proteomes" id="UP000620124">
    <property type="component" value="Unassembled WGS sequence"/>
</dbReference>
<organism evidence="1 2">
    <name type="scientific">Mycena venus</name>
    <dbReference type="NCBI Taxonomy" id="2733690"/>
    <lineage>
        <taxon>Eukaryota</taxon>
        <taxon>Fungi</taxon>
        <taxon>Dikarya</taxon>
        <taxon>Basidiomycota</taxon>
        <taxon>Agaricomycotina</taxon>
        <taxon>Agaricomycetes</taxon>
        <taxon>Agaricomycetidae</taxon>
        <taxon>Agaricales</taxon>
        <taxon>Marasmiineae</taxon>
        <taxon>Mycenaceae</taxon>
        <taxon>Mycena</taxon>
    </lineage>
</organism>
<evidence type="ECO:0000313" key="1">
    <source>
        <dbReference type="EMBL" id="KAF7361690.1"/>
    </source>
</evidence>
<accession>A0A8H7D510</accession>
<evidence type="ECO:0000313" key="2">
    <source>
        <dbReference type="Proteomes" id="UP000620124"/>
    </source>
</evidence>
<reference evidence="1" key="1">
    <citation type="submission" date="2020-05" db="EMBL/GenBank/DDBJ databases">
        <title>Mycena genomes resolve the evolution of fungal bioluminescence.</title>
        <authorList>
            <person name="Tsai I.J."/>
        </authorList>
    </citation>
    <scope>NUCLEOTIDE SEQUENCE</scope>
    <source>
        <strain evidence="1">CCC161011</strain>
    </source>
</reference>
<comment type="caution">
    <text evidence="1">The sequence shown here is derived from an EMBL/GenBank/DDBJ whole genome shotgun (WGS) entry which is preliminary data.</text>
</comment>
<dbReference type="EMBL" id="JACAZI010000004">
    <property type="protein sequence ID" value="KAF7361690.1"/>
    <property type="molecule type" value="Genomic_DNA"/>
</dbReference>
<keyword evidence="2" id="KW-1185">Reference proteome</keyword>
<proteinExistence type="predicted"/>